<evidence type="ECO:0000256" key="5">
    <source>
        <dbReference type="ARBA" id="ARBA00023163"/>
    </source>
</evidence>
<accession>A0A0L0HM05</accession>
<keyword evidence="3" id="KW-0805">Transcription regulation</keyword>
<evidence type="ECO:0000256" key="4">
    <source>
        <dbReference type="ARBA" id="ARBA00023054"/>
    </source>
</evidence>
<dbReference type="OrthoDB" id="2120237at2759"/>
<comment type="similarity">
    <text evidence="2">Belongs to the Mediator complex subunit 28 family.</text>
</comment>
<dbReference type="Pfam" id="PF11594">
    <property type="entry name" value="Med28"/>
    <property type="match status" value="1"/>
</dbReference>
<dbReference type="GeneID" id="27687149"/>
<dbReference type="VEuPathDB" id="FungiDB:SPPG_03644"/>
<name>A0A0L0HM05_SPIPD</name>
<dbReference type="InterPro" id="IPR021640">
    <property type="entry name" value="Mediator_Med28"/>
</dbReference>
<evidence type="ECO:0000256" key="2">
    <source>
        <dbReference type="ARBA" id="ARBA00005571"/>
    </source>
</evidence>
<keyword evidence="9" id="KW-1185">Reference proteome</keyword>
<evidence type="ECO:0000256" key="1">
    <source>
        <dbReference type="ARBA" id="ARBA00004123"/>
    </source>
</evidence>
<organism evidence="8 9">
    <name type="scientific">Spizellomyces punctatus (strain DAOM BR117)</name>
    <dbReference type="NCBI Taxonomy" id="645134"/>
    <lineage>
        <taxon>Eukaryota</taxon>
        <taxon>Fungi</taxon>
        <taxon>Fungi incertae sedis</taxon>
        <taxon>Chytridiomycota</taxon>
        <taxon>Chytridiomycota incertae sedis</taxon>
        <taxon>Chytridiomycetes</taxon>
        <taxon>Spizellomycetales</taxon>
        <taxon>Spizellomycetaceae</taxon>
        <taxon>Spizellomyces</taxon>
    </lineage>
</organism>
<comment type="subcellular location">
    <subcellularLocation>
        <location evidence="1">Nucleus</location>
    </subcellularLocation>
</comment>
<reference evidence="8 9" key="1">
    <citation type="submission" date="2009-08" db="EMBL/GenBank/DDBJ databases">
        <title>The Genome Sequence of Spizellomyces punctatus strain DAOM BR117.</title>
        <authorList>
            <consortium name="The Broad Institute Genome Sequencing Platform"/>
            <person name="Russ C."/>
            <person name="Cuomo C."/>
            <person name="Shea T."/>
            <person name="Young S.K."/>
            <person name="Zeng Q."/>
            <person name="Koehrsen M."/>
            <person name="Haas B."/>
            <person name="Borodovsky M."/>
            <person name="Guigo R."/>
            <person name="Alvarado L."/>
            <person name="Berlin A."/>
            <person name="Bochicchio J."/>
            <person name="Borenstein D."/>
            <person name="Chapman S."/>
            <person name="Chen Z."/>
            <person name="Engels R."/>
            <person name="Freedman E."/>
            <person name="Gellesch M."/>
            <person name="Goldberg J."/>
            <person name="Griggs A."/>
            <person name="Gujja S."/>
            <person name="Heiman D."/>
            <person name="Hepburn T."/>
            <person name="Howarth C."/>
            <person name="Jen D."/>
            <person name="Larson L."/>
            <person name="Lewis B."/>
            <person name="Mehta T."/>
            <person name="Park D."/>
            <person name="Pearson M."/>
            <person name="Roberts A."/>
            <person name="Saif S."/>
            <person name="Shenoy N."/>
            <person name="Sisk P."/>
            <person name="Stolte C."/>
            <person name="Sykes S."/>
            <person name="Thomson T."/>
            <person name="Walk T."/>
            <person name="White J."/>
            <person name="Yandava C."/>
            <person name="Burger G."/>
            <person name="Gray M.W."/>
            <person name="Holland P.W.H."/>
            <person name="King N."/>
            <person name="Lang F.B.F."/>
            <person name="Roger A.J."/>
            <person name="Ruiz-Trillo I."/>
            <person name="Lander E."/>
            <person name="Nusbaum C."/>
        </authorList>
    </citation>
    <scope>NUCLEOTIDE SEQUENCE [LARGE SCALE GENOMIC DNA]</scope>
    <source>
        <strain evidence="8 9">DAOM BR117</strain>
    </source>
</reference>
<dbReference type="InParanoid" id="A0A0L0HM05"/>
<gene>
    <name evidence="8" type="ORF">SPPG_03644</name>
</gene>
<evidence type="ECO:0000256" key="7">
    <source>
        <dbReference type="SAM" id="MobiDB-lite"/>
    </source>
</evidence>
<feature type="region of interest" description="Disordered" evidence="7">
    <location>
        <begin position="159"/>
        <end position="185"/>
    </location>
</feature>
<dbReference type="AlphaFoldDB" id="A0A0L0HM05"/>
<dbReference type="GO" id="GO:0005634">
    <property type="term" value="C:nucleus"/>
    <property type="evidence" value="ECO:0007669"/>
    <property type="project" value="UniProtKB-SubCell"/>
</dbReference>
<evidence type="ECO:0000256" key="3">
    <source>
        <dbReference type="ARBA" id="ARBA00023015"/>
    </source>
</evidence>
<keyword evidence="6" id="KW-0539">Nucleus</keyword>
<keyword evidence="4" id="KW-0175">Coiled coil</keyword>
<dbReference type="Proteomes" id="UP000053201">
    <property type="component" value="Unassembled WGS sequence"/>
</dbReference>
<protein>
    <submittedName>
        <fullName evidence="8">Uncharacterized protein</fullName>
    </submittedName>
</protein>
<sequence>MTTVPYPTPRSMTALLERAQATLASARSGLLNTGISPLVESNSSRQQPEALESAMESLRDNMNALRSDLVRYRLQLMSDETTVLQHEISHLQKDITQKSTAIAQYTSLLTRWHSTLVDLSSSTTEALSRSYRDESLIQKYASRAPPRRFVDEDYAELDDVDDNPHKTGADGIPNLSPVLSSRDSVAPEVPTESHMDLVLDVLPPVQASAKLDGILDDLSANSGLGGDVLAMTSLSDTALPAQGEGLASQSQGFFDMFGDSMGSLDSSPMELGGFGMESLDVGGFDMSSLSSNTTTLPTTDSTMGLGSQLVDSWDTTSITQEEKLSQVDPTPPAELSEKLDFDEFLV</sequence>
<evidence type="ECO:0000313" key="8">
    <source>
        <dbReference type="EMBL" id="KND01854.1"/>
    </source>
</evidence>
<keyword evidence="5" id="KW-0804">Transcription</keyword>
<dbReference type="EMBL" id="KQ257454">
    <property type="protein sequence ID" value="KND01854.1"/>
    <property type="molecule type" value="Genomic_DNA"/>
</dbReference>
<evidence type="ECO:0000256" key="6">
    <source>
        <dbReference type="ARBA" id="ARBA00023242"/>
    </source>
</evidence>
<dbReference type="RefSeq" id="XP_016609893.1">
    <property type="nucleotide sequence ID" value="XM_016751905.1"/>
</dbReference>
<evidence type="ECO:0000313" key="9">
    <source>
        <dbReference type="Proteomes" id="UP000053201"/>
    </source>
</evidence>
<proteinExistence type="inferred from homology"/>